<dbReference type="RefSeq" id="WP_008524884.1">
    <property type="nucleotide sequence ID" value="NC_021913.1"/>
</dbReference>
<geneLocation type="plasmid" evidence="2 5">
    <name>pHTIA</name>
</geneLocation>
<proteinExistence type="predicted"/>
<dbReference type="Proteomes" id="UP000003861">
    <property type="component" value="Unassembled WGS sequence"/>
</dbReference>
<dbReference type="Proteomes" id="UP000015381">
    <property type="component" value="Plasmid pHTIA"/>
</dbReference>
<sequence>MTLVKGFVQGMLDALPYCTIGATVAYACWGALFGGHLWFEYGSGQARVGIPLALGIAVVVWIGLFLLLSLSSLSRYRDRGELLPVTRAVASRIL</sequence>
<evidence type="ECO:0000313" key="4">
    <source>
        <dbReference type="Proteomes" id="UP000003861"/>
    </source>
</evidence>
<accession>F7PHI3</accession>
<reference evidence="3 4" key="1">
    <citation type="journal article" date="2011" name="J. Bacteriol.">
        <title>Genome sequence of Halorhabdus tiamatea, the first archaeon isolated from a deep-sea anoxic brine lake.</title>
        <authorList>
            <person name="Antunes A."/>
            <person name="Alam I."/>
            <person name="Bajic V.B."/>
            <person name="Stingl U."/>
        </authorList>
    </citation>
    <scope>NUCLEOTIDE SEQUENCE [LARGE SCALE GENOMIC DNA]</scope>
    <source>
        <strain evidence="3 4">SARL4B</strain>
    </source>
</reference>
<evidence type="ECO:0000313" key="5">
    <source>
        <dbReference type="Proteomes" id="UP000015381"/>
    </source>
</evidence>
<keyword evidence="1" id="KW-0472">Membrane</keyword>
<protein>
    <submittedName>
        <fullName evidence="3">Membrane lipoprotein</fullName>
    </submittedName>
</protein>
<keyword evidence="1" id="KW-0812">Transmembrane</keyword>
<evidence type="ECO:0000256" key="1">
    <source>
        <dbReference type="SAM" id="Phobius"/>
    </source>
</evidence>
<dbReference type="EMBL" id="AFNT02000050">
    <property type="protein sequence ID" value="ERJ04915.1"/>
    <property type="molecule type" value="Genomic_DNA"/>
</dbReference>
<dbReference type="AlphaFoldDB" id="F7PHI3"/>
<dbReference type="GeneID" id="23797641"/>
<dbReference type="KEGG" id="hti:HTIA_p2872"/>
<name>F7PHI3_9EURY</name>
<feature type="transmembrane region" description="Helical" evidence="1">
    <location>
        <begin position="50"/>
        <end position="70"/>
    </location>
</feature>
<organism evidence="3 4">
    <name type="scientific">Halorhabdus tiamatea SARL4B</name>
    <dbReference type="NCBI Taxonomy" id="1033806"/>
    <lineage>
        <taxon>Archaea</taxon>
        <taxon>Methanobacteriati</taxon>
        <taxon>Methanobacteriota</taxon>
        <taxon>Stenosarchaea group</taxon>
        <taxon>Halobacteria</taxon>
        <taxon>Halobacteriales</taxon>
        <taxon>Haloarculaceae</taxon>
        <taxon>Halorhabdus</taxon>
    </lineage>
</organism>
<reference evidence="3 4" key="2">
    <citation type="journal article" date="2013" name="PLoS ONE">
        <title>INDIGO - INtegrated Data Warehouse of MIcrobial GenOmes with Examples from the Red Sea Extremophiles.</title>
        <authorList>
            <person name="Alam I."/>
            <person name="Antunes A."/>
            <person name="Kamau A.A."/>
            <person name="Ba Alawi W."/>
            <person name="Kalkatawi M."/>
            <person name="Stingl U."/>
            <person name="Bajic V.B."/>
        </authorList>
    </citation>
    <scope>NUCLEOTIDE SEQUENCE [LARGE SCALE GENOMIC DNA]</scope>
    <source>
        <strain evidence="3 4">SARL4B</strain>
    </source>
</reference>
<reference evidence="2 5" key="3">
    <citation type="journal article" date="2014" name="Environ. Microbiol.">
        <title>Halorhabdus tiamatea: proteogenomics and glycosidase activity measurements identify the first cultivated euryarchaeon from a deep-sea anoxic brine lake as potential polysaccharide degrader.</title>
        <authorList>
            <person name="Werner J."/>
            <person name="Ferrer M."/>
            <person name="Michel G."/>
            <person name="Mann A.J."/>
            <person name="Huang S."/>
            <person name="Juarez S."/>
            <person name="Ciordia S."/>
            <person name="Albar J.P."/>
            <person name="Alcaide M."/>
            <person name="La Cono V."/>
            <person name="Yakimov M.M."/>
            <person name="Antunes A."/>
            <person name="Taborda M."/>
            <person name="Da Costa M.S."/>
            <person name="Amann R.I."/>
            <person name="Gloeckner F.O."/>
            <person name="Golyshina O.V."/>
            <person name="Golyshin P.N."/>
            <person name="Teeling H."/>
        </authorList>
    </citation>
    <scope>NUCLEOTIDE SEQUENCE [LARGE SCALE GENOMIC DNA]</scope>
    <source>
        <strain evidence="5">SARL4B</strain>
        <strain evidence="2">Type strain: SARL4B</strain>
        <plasmid evidence="2">pHTIA</plasmid>
    </source>
</reference>
<evidence type="ECO:0000313" key="3">
    <source>
        <dbReference type="EMBL" id="ERJ04915.1"/>
    </source>
</evidence>
<keyword evidence="2" id="KW-0614">Plasmid</keyword>
<keyword evidence="1" id="KW-1133">Transmembrane helix</keyword>
<dbReference type="HOGENOM" id="CLU_2379343_0_0_2"/>
<feature type="transmembrane region" description="Helical" evidence="1">
    <location>
        <begin position="12"/>
        <end position="38"/>
    </location>
</feature>
<dbReference type="EMBL" id="HF571521">
    <property type="protein sequence ID" value="CCQ34974.1"/>
    <property type="molecule type" value="Genomic_DNA"/>
</dbReference>
<keyword evidence="3" id="KW-0449">Lipoprotein</keyword>
<dbReference type="PROSITE" id="PS51257">
    <property type="entry name" value="PROKAR_LIPOPROTEIN"/>
    <property type="match status" value="1"/>
</dbReference>
<keyword evidence="5" id="KW-1185">Reference proteome</keyword>
<gene>
    <name evidence="3" type="ORF">HLRTI_003090</name>
    <name evidence="2" type="ORF">HTIA_p2872</name>
</gene>
<evidence type="ECO:0000313" key="2">
    <source>
        <dbReference type="EMBL" id="CCQ34974.1"/>
    </source>
</evidence>